<name>A0A3P7Q306_CYLGO</name>
<dbReference type="EMBL" id="UYRV01109066">
    <property type="protein sequence ID" value="VDN24916.1"/>
    <property type="molecule type" value="Genomic_DNA"/>
</dbReference>
<evidence type="ECO:0000259" key="3">
    <source>
        <dbReference type="Pfam" id="PF13359"/>
    </source>
</evidence>
<dbReference type="AlphaFoldDB" id="A0A3P7Q306"/>
<protein>
    <recommendedName>
        <fullName evidence="3">DDE Tnp4 domain-containing protein</fullName>
    </recommendedName>
</protein>
<evidence type="ECO:0000256" key="2">
    <source>
        <dbReference type="ARBA" id="ARBA00022723"/>
    </source>
</evidence>
<evidence type="ECO:0000313" key="5">
    <source>
        <dbReference type="Proteomes" id="UP000271889"/>
    </source>
</evidence>
<comment type="cofactor">
    <cofactor evidence="1">
        <name>a divalent metal cation</name>
        <dbReference type="ChEBI" id="CHEBI:60240"/>
    </cofactor>
</comment>
<proteinExistence type="predicted"/>
<reference evidence="4 5" key="1">
    <citation type="submission" date="2018-11" db="EMBL/GenBank/DDBJ databases">
        <authorList>
            <consortium name="Pathogen Informatics"/>
        </authorList>
    </citation>
    <scope>NUCLEOTIDE SEQUENCE [LARGE SCALE GENOMIC DNA]</scope>
</reference>
<keyword evidence="2" id="KW-0479">Metal-binding</keyword>
<dbReference type="OrthoDB" id="5866709at2759"/>
<organism evidence="4 5">
    <name type="scientific">Cylicostephanus goldi</name>
    <name type="common">Nematode worm</name>
    <dbReference type="NCBI Taxonomy" id="71465"/>
    <lineage>
        <taxon>Eukaryota</taxon>
        <taxon>Metazoa</taxon>
        <taxon>Ecdysozoa</taxon>
        <taxon>Nematoda</taxon>
        <taxon>Chromadorea</taxon>
        <taxon>Rhabditida</taxon>
        <taxon>Rhabditina</taxon>
        <taxon>Rhabditomorpha</taxon>
        <taxon>Strongyloidea</taxon>
        <taxon>Strongylidae</taxon>
        <taxon>Cylicostephanus</taxon>
    </lineage>
</organism>
<dbReference type="InterPro" id="IPR027806">
    <property type="entry name" value="HARBI1_dom"/>
</dbReference>
<dbReference type="GO" id="GO:0046872">
    <property type="term" value="F:metal ion binding"/>
    <property type="evidence" value="ECO:0007669"/>
    <property type="project" value="UniProtKB-KW"/>
</dbReference>
<feature type="domain" description="DDE Tnp4" evidence="3">
    <location>
        <begin position="7"/>
        <end position="132"/>
    </location>
</feature>
<gene>
    <name evidence="4" type="ORF">CGOC_LOCUS9946</name>
</gene>
<keyword evidence="5" id="KW-1185">Reference proteome</keyword>
<sequence length="155" mass="17113">MVIQQRYNFSKGKAINVAVVVDHNKKFRWVVANSGIDDETAFKRSLLCAQFKNGEKMGFLIGDDAYKAESFLLTPSGSCEEGDPKADAVRSAHKIVEETIASWKLQFPILNSEIPLSSKVARIILGTAALYNLTRAEGEALFTVDEETDLTSLLQ</sequence>
<accession>A0A3P7Q306</accession>
<evidence type="ECO:0000256" key="1">
    <source>
        <dbReference type="ARBA" id="ARBA00001968"/>
    </source>
</evidence>
<dbReference type="Proteomes" id="UP000271889">
    <property type="component" value="Unassembled WGS sequence"/>
</dbReference>
<dbReference type="Pfam" id="PF13359">
    <property type="entry name" value="DDE_Tnp_4"/>
    <property type="match status" value="1"/>
</dbReference>
<evidence type="ECO:0000313" key="4">
    <source>
        <dbReference type="EMBL" id="VDN24916.1"/>
    </source>
</evidence>